<dbReference type="EMBL" id="AP025628">
    <property type="protein sequence ID" value="BDG59823.1"/>
    <property type="molecule type" value="Genomic_DNA"/>
</dbReference>
<dbReference type="Pfam" id="PF23544">
    <property type="entry name" value="AtuA_ferredoxin"/>
    <property type="match status" value="1"/>
</dbReference>
<keyword evidence="3" id="KW-1185">Reference proteome</keyword>
<organism evidence="2 3">
    <name type="scientific">Caldinitratiruptor microaerophilus</name>
    <dbReference type="NCBI Taxonomy" id="671077"/>
    <lineage>
        <taxon>Bacteria</taxon>
        <taxon>Bacillati</taxon>
        <taxon>Bacillota</taxon>
        <taxon>Clostridia</taxon>
        <taxon>Eubacteriales</taxon>
        <taxon>Symbiobacteriaceae</taxon>
        <taxon>Caldinitratiruptor</taxon>
    </lineage>
</organism>
<evidence type="ECO:0000313" key="2">
    <source>
        <dbReference type="EMBL" id="BDG59823.1"/>
    </source>
</evidence>
<gene>
    <name evidence="2" type="ORF">caldi_09130</name>
</gene>
<reference evidence="2" key="1">
    <citation type="submission" date="2022-03" db="EMBL/GenBank/DDBJ databases">
        <title>Complete genome sequence of Caldinitratiruptor microaerophilus.</title>
        <authorList>
            <person name="Mukaiyama R."/>
            <person name="Nishiyama T."/>
            <person name="Ueda K."/>
        </authorList>
    </citation>
    <scope>NUCLEOTIDE SEQUENCE</scope>
    <source>
        <strain evidence="2">JCM 16183</strain>
    </source>
</reference>
<dbReference type="AlphaFoldDB" id="A0AA35G7Y0"/>
<dbReference type="InterPro" id="IPR056362">
    <property type="entry name" value="AtuA-like_ferredoxin_dom"/>
</dbReference>
<feature type="domain" description="AtuA-like ferredoxin-fold" evidence="1">
    <location>
        <begin position="4"/>
        <end position="101"/>
    </location>
</feature>
<protein>
    <recommendedName>
        <fullName evidence="1">AtuA-like ferredoxin-fold domain-containing protein</fullName>
    </recommendedName>
</protein>
<name>A0AA35G7Y0_9FIRM</name>
<dbReference type="RefSeq" id="WP_264843912.1">
    <property type="nucleotide sequence ID" value="NZ_AP025628.1"/>
</dbReference>
<dbReference type="PANTHER" id="PTHR47585">
    <property type="match status" value="1"/>
</dbReference>
<evidence type="ECO:0000259" key="1">
    <source>
        <dbReference type="Pfam" id="PF23544"/>
    </source>
</evidence>
<dbReference type="KEGG" id="cmic:caldi_09130"/>
<dbReference type="Proteomes" id="UP001163687">
    <property type="component" value="Chromosome"/>
</dbReference>
<proteinExistence type="predicted"/>
<dbReference type="PANTHER" id="PTHR47585:SF1">
    <property type="entry name" value="DUF1446 DOMAIN-CONTAINING PROTEIN"/>
    <property type="match status" value="1"/>
</dbReference>
<sequence length="121" mass="13276">MRLQLVQIATARAGDKGDIADISLFAPNKETYEVLERQVTADRVRAHFEGVVRGPVFRYELPLLRALKFVLHGALDGGAARSLRADNLGKTLGAALLRMEIDWPEGVPARAAGKRREEGGR</sequence>
<accession>A0AA35G7Y0</accession>
<evidence type="ECO:0000313" key="3">
    <source>
        <dbReference type="Proteomes" id="UP001163687"/>
    </source>
</evidence>